<dbReference type="Proteomes" id="UP000461585">
    <property type="component" value="Unassembled WGS sequence"/>
</dbReference>
<dbReference type="PROSITE" id="PS01229">
    <property type="entry name" value="COF_2"/>
    <property type="match status" value="1"/>
</dbReference>
<dbReference type="InterPro" id="IPR036412">
    <property type="entry name" value="HAD-like_sf"/>
</dbReference>
<keyword evidence="1" id="KW-0812">Transmembrane</keyword>
<protein>
    <submittedName>
        <fullName evidence="2">HAD family phosphatase</fullName>
    </submittedName>
</protein>
<dbReference type="Gene3D" id="3.40.50.1000">
    <property type="entry name" value="HAD superfamily/HAD-like"/>
    <property type="match status" value="1"/>
</dbReference>
<keyword evidence="1" id="KW-1133">Transmembrane helix</keyword>
<dbReference type="Gene3D" id="3.30.1240.10">
    <property type="match status" value="1"/>
</dbReference>
<evidence type="ECO:0000313" key="3">
    <source>
        <dbReference type="Proteomes" id="UP000461585"/>
    </source>
</evidence>
<proteinExistence type="predicted"/>
<dbReference type="PANTHER" id="PTHR10000:SF8">
    <property type="entry name" value="HAD SUPERFAMILY HYDROLASE-LIKE, TYPE 3"/>
    <property type="match status" value="1"/>
</dbReference>
<dbReference type="InterPro" id="IPR006379">
    <property type="entry name" value="HAD-SF_hydro_IIB"/>
</dbReference>
<dbReference type="GO" id="GO:0000287">
    <property type="term" value="F:magnesium ion binding"/>
    <property type="evidence" value="ECO:0007669"/>
    <property type="project" value="TreeGrafter"/>
</dbReference>
<gene>
    <name evidence="2" type="ORF">GXN74_05130</name>
</gene>
<dbReference type="SFLD" id="SFLDG01144">
    <property type="entry name" value="C2.B.4:_PGP_Like"/>
    <property type="match status" value="1"/>
</dbReference>
<dbReference type="RefSeq" id="WP_162369858.1">
    <property type="nucleotide sequence ID" value="NZ_JAAEEH010000010.1"/>
</dbReference>
<dbReference type="GO" id="GO:0016791">
    <property type="term" value="F:phosphatase activity"/>
    <property type="evidence" value="ECO:0007669"/>
    <property type="project" value="TreeGrafter"/>
</dbReference>
<dbReference type="InterPro" id="IPR000150">
    <property type="entry name" value="Cof"/>
</dbReference>
<name>A0A7X5KLW1_9FIRM</name>
<dbReference type="SFLD" id="SFLDS00003">
    <property type="entry name" value="Haloacid_Dehalogenase"/>
    <property type="match status" value="1"/>
</dbReference>
<dbReference type="NCBIfam" id="TIGR00099">
    <property type="entry name" value="Cof-subfamily"/>
    <property type="match status" value="1"/>
</dbReference>
<dbReference type="Pfam" id="PF08282">
    <property type="entry name" value="Hydrolase_3"/>
    <property type="match status" value="1"/>
</dbReference>
<dbReference type="AlphaFoldDB" id="A0A7X5KLW1"/>
<dbReference type="EMBL" id="JAAEEH010000010">
    <property type="protein sequence ID" value="NDL67129.1"/>
    <property type="molecule type" value="Genomic_DNA"/>
</dbReference>
<dbReference type="NCBIfam" id="TIGR01484">
    <property type="entry name" value="HAD-SF-IIB"/>
    <property type="match status" value="1"/>
</dbReference>
<dbReference type="CDD" id="cd07516">
    <property type="entry name" value="HAD_Pase"/>
    <property type="match status" value="1"/>
</dbReference>
<dbReference type="SFLD" id="SFLDG01140">
    <property type="entry name" value="C2.B:_Phosphomannomutase_and_P"/>
    <property type="match status" value="1"/>
</dbReference>
<keyword evidence="3" id="KW-1185">Reference proteome</keyword>
<keyword evidence="1" id="KW-0472">Membrane</keyword>
<feature type="transmembrane region" description="Helical" evidence="1">
    <location>
        <begin position="53"/>
        <end position="74"/>
    </location>
</feature>
<dbReference type="PANTHER" id="PTHR10000">
    <property type="entry name" value="PHOSPHOSERINE PHOSPHATASE"/>
    <property type="match status" value="1"/>
</dbReference>
<organism evidence="2 3">
    <name type="scientific">Anaerotalea alkaliphila</name>
    <dbReference type="NCBI Taxonomy" id="2662126"/>
    <lineage>
        <taxon>Bacteria</taxon>
        <taxon>Bacillati</taxon>
        <taxon>Bacillota</taxon>
        <taxon>Clostridia</taxon>
        <taxon>Eubacteriales</taxon>
        <taxon>Anaerotalea</taxon>
    </lineage>
</organism>
<comment type="caution">
    <text evidence="2">The sequence shown here is derived from an EMBL/GenBank/DDBJ whole genome shotgun (WGS) entry which is preliminary data.</text>
</comment>
<dbReference type="InterPro" id="IPR023214">
    <property type="entry name" value="HAD_sf"/>
</dbReference>
<reference evidence="2 3" key="1">
    <citation type="submission" date="2020-01" db="EMBL/GenBank/DDBJ databases">
        <title>Anaeroalcalibacter tamaniensis gen. nov., sp. nov., moderately halophilic strictly anaerobic fermenter bacterium from mud volcano of Taman peninsula.</title>
        <authorList>
            <person name="Frolova A."/>
            <person name="Merkel A.Y."/>
            <person name="Slobodkin A.I."/>
        </authorList>
    </citation>
    <scope>NUCLEOTIDE SEQUENCE [LARGE SCALE GENOMIC DNA]</scope>
    <source>
        <strain evidence="2 3">F-3ap</strain>
    </source>
</reference>
<accession>A0A7X5KLW1</accession>
<sequence length="389" mass="43831">MERKKRSGGGVPMERYVREYEEGLRRRLEAPGNLEGLRASHRRMIGWIQHERLVHLLVTLFAAAAFLFAAGMVIFLEGGWTPGLLGLLSLVLLLGYLRHYRLLENTVQAWYLLHDRMEAMDRYKLVCLDIDGTLLDATERLTTPTVEAVRKVAARGIPVVPVTARPPQGVGFLLEELGIQGPMACYNGAQVLEGEEVLVDRTIPLDVAREIWERVRGEGVSVNLYHGRDWMASGEDEWTGQEGRIVRSRPQVAPMEEVFDRWERTGTSPNKILCMGEPEVVLRLWKDLEPDYRDRLQIHPSKPEYLEIMPREASKRSAVEFLCRRLGISMQEVLAIGDNFNDLDMLTHAGMGVAMGNAPEEVKRQAGDVTASNSMDGVARALEKHLPEA</sequence>
<evidence type="ECO:0000256" key="1">
    <source>
        <dbReference type="SAM" id="Phobius"/>
    </source>
</evidence>
<dbReference type="SUPFAM" id="SSF56784">
    <property type="entry name" value="HAD-like"/>
    <property type="match status" value="1"/>
</dbReference>
<evidence type="ECO:0000313" key="2">
    <source>
        <dbReference type="EMBL" id="NDL67129.1"/>
    </source>
</evidence>
<dbReference type="GO" id="GO:0005829">
    <property type="term" value="C:cytosol"/>
    <property type="evidence" value="ECO:0007669"/>
    <property type="project" value="TreeGrafter"/>
</dbReference>
<feature type="transmembrane region" description="Helical" evidence="1">
    <location>
        <begin position="80"/>
        <end position="97"/>
    </location>
</feature>